<name>A0ABP0PAY0_9DINO</name>
<proteinExistence type="predicted"/>
<accession>A0ABP0PAY0</accession>
<keyword evidence="2" id="KW-1185">Reference proteome</keyword>
<evidence type="ECO:0000313" key="1">
    <source>
        <dbReference type="EMBL" id="CAK9073197.1"/>
    </source>
</evidence>
<sequence length="163" mass="17717">MPNLDVADQLSDVLRDAQSMPATSPKVAALQAVAKATQAAEDFRGVQEYQKVNTWVAANPFFRPSFVSGHQSAVIDSPPEAMGMLARTNPIAAWHAAEAVRLAAEDSLPGGDLYHHADGSRGPDVAQKFMSSASMPMPLLVLWKLRPWKRPREASRAYTSSFL</sequence>
<dbReference type="EMBL" id="CAXAMN010022851">
    <property type="protein sequence ID" value="CAK9073197.1"/>
    <property type="molecule type" value="Genomic_DNA"/>
</dbReference>
<evidence type="ECO:0000313" key="2">
    <source>
        <dbReference type="Proteomes" id="UP001642484"/>
    </source>
</evidence>
<protein>
    <submittedName>
        <fullName evidence="1">Uncharacterized protein</fullName>
    </submittedName>
</protein>
<comment type="caution">
    <text evidence="1">The sequence shown here is derived from an EMBL/GenBank/DDBJ whole genome shotgun (WGS) entry which is preliminary data.</text>
</comment>
<dbReference type="Proteomes" id="UP001642484">
    <property type="component" value="Unassembled WGS sequence"/>
</dbReference>
<reference evidence="1 2" key="1">
    <citation type="submission" date="2024-02" db="EMBL/GenBank/DDBJ databases">
        <authorList>
            <person name="Chen Y."/>
            <person name="Shah S."/>
            <person name="Dougan E. K."/>
            <person name="Thang M."/>
            <person name="Chan C."/>
        </authorList>
    </citation>
    <scope>NUCLEOTIDE SEQUENCE [LARGE SCALE GENOMIC DNA]</scope>
</reference>
<organism evidence="1 2">
    <name type="scientific">Durusdinium trenchii</name>
    <dbReference type="NCBI Taxonomy" id="1381693"/>
    <lineage>
        <taxon>Eukaryota</taxon>
        <taxon>Sar</taxon>
        <taxon>Alveolata</taxon>
        <taxon>Dinophyceae</taxon>
        <taxon>Suessiales</taxon>
        <taxon>Symbiodiniaceae</taxon>
        <taxon>Durusdinium</taxon>
    </lineage>
</organism>
<gene>
    <name evidence="1" type="ORF">CCMP2556_LOCUS36019</name>
</gene>